<protein>
    <recommendedName>
        <fullName evidence="4">cyclin-dependent kinase</fullName>
        <ecNumber evidence="4">2.7.11.22</ecNumber>
    </recommendedName>
</protein>
<dbReference type="PRINTS" id="PR00124">
    <property type="entry name" value="ATPASEC"/>
</dbReference>
<dbReference type="GO" id="GO:0015078">
    <property type="term" value="F:proton transmembrane transporter activity"/>
    <property type="evidence" value="ECO:0007669"/>
    <property type="project" value="InterPro"/>
</dbReference>
<dbReference type="CDD" id="cd18183">
    <property type="entry name" value="ATP-synt_Fo_c_ATPH"/>
    <property type="match status" value="1"/>
</dbReference>
<dbReference type="PROSITE" id="PS00108">
    <property type="entry name" value="PROTEIN_KINASE_ST"/>
    <property type="match status" value="1"/>
</dbReference>
<evidence type="ECO:0000256" key="6">
    <source>
        <dbReference type="ARBA" id="ARBA00022553"/>
    </source>
</evidence>
<keyword evidence="5" id="KW-0723">Serine/threonine-protein kinase</keyword>
<dbReference type="SUPFAM" id="SSF56112">
    <property type="entry name" value="Protein kinase-like (PK-like)"/>
    <property type="match status" value="1"/>
</dbReference>
<dbReference type="GO" id="GO:0005634">
    <property type="term" value="C:nucleus"/>
    <property type="evidence" value="ECO:0007669"/>
    <property type="project" value="TreeGrafter"/>
</dbReference>
<dbReference type="InterPro" id="IPR002379">
    <property type="entry name" value="ATPase_proteolipid_c-like_dom"/>
</dbReference>
<dbReference type="InterPro" id="IPR017441">
    <property type="entry name" value="Protein_kinase_ATP_BS"/>
</dbReference>
<comment type="similarity">
    <text evidence="3">Belongs to the ATPase C chain family.</text>
</comment>
<evidence type="ECO:0000256" key="14">
    <source>
        <dbReference type="ARBA" id="ARBA00022989"/>
    </source>
</evidence>
<evidence type="ECO:0000256" key="13">
    <source>
        <dbReference type="ARBA" id="ARBA00022840"/>
    </source>
</evidence>
<dbReference type="Gene3D" id="3.40.50.10490">
    <property type="entry name" value="Glucose-6-phosphate isomerase like protein, domain 1"/>
    <property type="match status" value="1"/>
</dbReference>
<feature type="binding site" evidence="19">
    <location>
        <position position="240"/>
    </location>
    <ligand>
        <name>ATP</name>
        <dbReference type="ChEBI" id="CHEBI:30616"/>
    </ligand>
</feature>
<dbReference type="InterPro" id="IPR008271">
    <property type="entry name" value="Ser/Thr_kinase_AS"/>
</dbReference>
<dbReference type="Gene3D" id="3.30.200.20">
    <property type="entry name" value="Phosphorylase Kinase, domain 1"/>
    <property type="match status" value="1"/>
</dbReference>
<dbReference type="GO" id="GO:0051445">
    <property type="term" value="P:regulation of meiotic cell cycle"/>
    <property type="evidence" value="ECO:0007669"/>
    <property type="project" value="TreeGrafter"/>
</dbReference>
<evidence type="ECO:0000256" key="5">
    <source>
        <dbReference type="ARBA" id="ARBA00022527"/>
    </source>
</evidence>
<keyword evidence="12" id="KW-0418">Kinase</keyword>
<dbReference type="PANTHER" id="PTHR24056">
    <property type="entry name" value="CELL DIVISION PROTEIN KINASE"/>
    <property type="match status" value="1"/>
</dbReference>
<evidence type="ECO:0000256" key="16">
    <source>
        <dbReference type="ARBA" id="ARBA00023306"/>
    </source>
</evidence>
<dbReference type="GO" id="GO:0005737">
    <property type="term" value="C:cytoplasm"/>
    <property type="evidence" value="ECO:0007669"/>
    <property type="project" value="TreeGrafter"/>
</dbReference>
<evidence type="ECO:0000313" key="21">
    <source>
        <dbReference type="EMBL" id="KAK3222343.1"/>
    </source>
</evidence>
<dbReference type="InterPro" id="IPR050108">
    <property type="entry name" value="CDK"/>
</dbReference>
<keyword evidence="9" id="KW-0812">Transmembrane</keyword>
<dbReference type="EC" id="2.7.11.22" evidence="4"/>
<dbReference type="AlphaFoldDB" id="A0AAE0AQG1"/>
<dbReference type="Proteomes" id="UP001281410">
    <property type="component" value="Unassembled WGS sequence"/>
</dbReference>
<keyword evidence="13 19" id="KW-0067">ATP-binding</keyword>
<dbReference type="Gene3D" id="1.10.510.10">
    <property type="entry name" value="Transferase(Phosphotransferase) domain 1"/>
    <property type="match status" value="1"/>
</dbReference>
<comment type="catalytic activity">
    <reaction evidence="18">
        <text>L-seryl-[protein] + ATP = O-phospho-L-seryl-[protein] + ADP + H(+)</text>
        <dbReference type="Rhea" id="RHEA:17989"/>
        <dbReference type="Rhea" id="RHEA-COMP:9863"/>
        <dbReference type="Rhea" id="RHEA-COMP:11604"/>
        <dbReference type="ChEBI" id="CHEBI:15378"/>
        <dbReference type="ChEBI" id="CHEBI:29999"/>
        <dbReference type="ChEBI" id="CHEBI:30616"/>
        <dbReference type="ChEBI" id="CHEBI:83421"/>
        <dbReference type="ChEBI" id="CHEBI:456216"/>
        <dbReference type="EC" id="2.7.11.22"/>
    </reaction>
</comment>
<evidence type="ECO:0000256" key="11">
    <source>
        <dbReference type="ARBA" id="ARBA00022776"/>
    </source>
</evidence>
<evidence type="ECO:0000259" key="20">
    <source>
        <dbReference type="PROSITE" id="PS50011"/>
    </source>
</evidence>
<evidence type="ECO:0000256" key="3">
    <source>
        <dbReference type="ARBA" id="ARBA00006704"/>
    </source>
</evidence>
<evidence type="ECO:0000256" key="10">
    <source>
        <dbReference type="ARBA" id="ARBA00022741"/>
    </source>
</evidence>
<dbReference type="InterPro" id="IPR000454">
    <property type="entry name" value="ATP_synth_F0_csu"/>
</dbReference>
<dbReference type="CDD" id="cd07829">
    <property type="entry name" value="STKc_CDK_like"/>
    <property type="match status" value="1"/>
</dbReference>
<dbReference type="PANTHER" id="PTHR24056:SF548">
    <property type="entry name" value="CYCLIN-DEPENDENT KINASE A-1"/>
    <property type="match status" value="1"/>
</dbReference>
<dbReference type="GO" id="GO:0005524">
    <property type="term" value="F:ATP binding"/>
    <property type="evidence" value="ECO:0007669"/>
    <property type="project" value="UniProtKB-UniRule"/>
</dbReference>
<comment type="subcellular location">
    <subcellularLocation>
        <location evidence="1">Membrane</location>
        <topology evidence="1">Multi-pass membrane protein</topology>
    </subcellularLocation>
</comment>
<dbReference type="FunFam" id="1.10.510.10:FF:000624">
    <property type="entry name" value="Mitogen-activated protein kinase"/>
    <property type="match status" value="1"/>
</dbReference>
<dbReference type="SUPFAM" id="SSF52313">
    <property type="entry name" value="Ribosomal protein S2"/>
    <property type="match status" value="1"/>
</dbReference>
<keyword evidence="8" id="KW-0808">Transferase</keyword>
<evidence type="ECO:0000256" key="17">
    <source>
        <dbReference type="ARBA" id="ARBA00047811"/>
    </source>
</evidence>
<dbReference type="Pfam" id="PF00137">
    <property type="entry name" value="ATP-synt_C"/>
    <property type="match status" value="1"/>
</dbReference>
<evidence type="ECO:0000256" key="18">
    <source>
        <dbReference type="ARBA" id="ARBA00048367"/>
    </source>
</evidence>
<keyword evidence="14" id="KW-1133">Transmembrane helix</keyword>
<dbReference type="GO" id="GO:0030332">
    <property type="term" value="F:cyclin binding"/>
    <property type="evidence" value="ECO:0007669"/>
    <property type="project" value="TreeGrafter"/>
</dbReference>
<evidence type="ECO:0000256" key="12">
    <source>
        <dbReference type="ARBA" id="ARBA00022777"/>
    </source>
</evidence>
<keyword evidence="7" id="KW-0132">Cell division</keyword>
<comment type="caution">
    <text evidence="21">The sequence shown here is derived from an EMBL/GenBank/DDBJ whole genome shotgun (WGS) entry which is preliminary data.</text>
</comment>
<keyword evidence="11" id="KW-0498">Mitosis</keyword>
<comment type="catalytic activity">
    <reaction evidence="17">
        <text>L-threonyl-[protein] + ATP = O-phospho-L-threonyl-[protein] + ADP + H(+)</text>
        <dbReference type="Rhea" id="RHEA:46608"/>
        <dbReference type="Rhea" id="RHEA-COMP:11060"/>
        <dbReference type="Rhea" id="RHEA-COMP:11605"/>
        <dbReference type="ChEBI" id="CHEBI:15378"/>
        <dbReference type="ChEBI" id="CHEBI:30013"/>
        <dbReference type="ChEBI" id="CHEBI:30616"/>
        <dbReference type="ChEBI" id="CHEBI:61977"/>
        <dbReference type="ChEBI" id="CHEBI:456216"/>
        <dbReference type="EC" id="2.7.11.22"/>
    </reaction>
</comment>
<keyword evidence="15" id="KW-0472">Membrane</keyword>
<keyword evidence="22" id="KW-1185">Reference proteome</keyword>
<dbReference type="SUPFAM" id="SSF81333">
    <property type="entry name" value="F1F0 ATP synthase subunit C"/>
    <property type="match status" value="1"/>
</dbReference>
<name>A0AAE0AQG1_9ROSI</name>
<evidence type="ECO:0000256" key="7">
    <source>
        <dbReference type="ARBA" id="ARBA00022618"/>
    </source>
</evidence>
<organism evidence="21 22">
    <name type="scientific">Dipteronia sinensis</name>
    <dbReference type="NCBI Taxonomy" id="43782"/>
    <lineage>
        <taxon>Eukaryota</taxon>
        <taxon>Viridiplantae</taxon>
        <taxon>Streptophyta</taxon>
        <taxon>Embryophyta</taxon>
        <taxon>Tracheophyta</taxon>
        <taxon>Spermatophyta</taxon>
        <taxon>Magnoliopsida</taxon>
        <taxon>eudicotyledons</taxon>
        <taxon>Gunneridae</taxon>
        <taxon>Pentapetalae</taxon>
        <taxon>rosids</taxon>
        <taxon>malvids</taxon>
        <taxon>Sapindales</taxon>
        <taxon>Sapindaceae</taxon>
        <taxon>Hippocastanoideae</taxon>
        <taxon>Acereae</taxon>
        <taxon>Dipteronia</taxon>
    </lineage>
</organism>
<dbReference type="GO" id="GO:0004693">
    <property type="term" value="F:cyclin-dependent protein serine/threonine kinase activity"/>
    <property type="evidence" value="ECO:0007669"/>
    <property type="project" value="UniProtKB-EC"/>
</dbReference>
<evidence type="ECO:0000256" key="4">
    <source>
        <dbReference type="ARBA" id="ARBA00012425"/>
    </source>
</evidence>
<comment type="similarity">
    <text evidence="2">Belongs to the protein kinase superfamily. CMGC Ser/Thr protein kinase family. CDC2/CDKX subfamily.</text>
</comment>
<feature type="domain" description="Protein kinase" evidence="20">
    <location>
        <begin position="211"/>
        <end position="494"/>
    </location>
</feature>
<dbReference type="Gene3D" id="1.10.287.610">
    <property type="entry name" value="Helix hairpin bin"/>
    <property type="match status" value="1"/>
</dbReference>
<dbReference type="GO" id="GO:0051301">
    <property type="term" value="P:cell division"/>
    <property type="evidence" value="ECO:0007669"/>
    <property type="project" value="UniProtKB-KW"/>
</dbReference>
<gene>
    <name evidence="21" type="ORF">Dsin_009368</name>
</gene>
<evidence type="ECO:0000313" key="22">
    <source>
        <dbReference type="Proteomes" id="UP001281410"/>
    </source>
</evidence>
<evidence type="ECO:0000256" key="19">
    <source>
        <dbReference type="PROSITE-ProRule" id="PRU10141"/>
    </source>
</evidence>
<dbReference type="InterPro" id="IPR000719">
    <property type="entry name" value="Prot_kinase_dom"/>
</dbReference>
<keyword evidence="6" id="KW-0597">Phosphoprotein</keyword>
<dbReference type="PROSITE" id="PS00107">
    <property type="entry name" value="PROTEIN_KINASE_ATP"/>
    <property type="match status" value="1"/>
</dbReference>
<dbReference type="GO" id="GO:0015986">
    <property type="term" value="P:proton motive force-driven ATP synthesis"/>
    <property type="evidence" value="ECO:0007669"/>
    <property type="project" value="InterPro"/>
</dbReference>
<evidence type="ECO:0000256" key="1">
    <source>
        <dbReference type="ARBA" id="ARBA00004141"/>
    </source>
</evidence>
<evidence type="ECO:0000256" key="2">
    <source>
        <dbReference type="ARBA" id="ARBA00006485"/>
    </source>
</evidence>
<evidence type="ECO:0000256" key="8">
    <source>
        <dbReference type="ARBA" id="ARBA00022679"/>
    </source>
</evidence>
<dbReference type="Gene3D" id="1.20.20.10">
    <property type="entry name" value="F1F0 ATP synthase subunit C"/>
    <property type="match status" value="1"/>
</dbReference>
<evidence type="ECO:0000256" key="15">
    <source>
        <dbReference type="ARBA" id="ARBA00023136"/>
    </source>
</evidence>
<evidence type="ECO:0000256" key="9">
    <source>
        <dbReference type="ARBA" id="ARBA00022692"/>
    </source>
</evidence>
<dbReference type="GO" id="GO:0045259">
    <property type="term" value="C:proton-transporting ATP synthase complex"/>
    <property type="evidence" value="ECO:0007669"/>
    <property type="project" value="InterPro"/>
</dbReference>
<sequence>MARRYWNINFEEMMEAGIPFGHGTRKWNPRMSPYISAKHKETRLHKFRDLRTEQKTGRLNRLPKRDAAILKRQLSRLQTYPGGIQYMMGCEELIMNPLISAASVIAAGLAVGLASIGPGVGQGTAAGQAVEGIARQPEAEGKIRGTRKALNIQTFTDRQIPIASSEVQSVNFSGKSRYKRILKSASSFALFSTWSSPDTQINMEKVKDWNYKMIKKIGEGGYGQVYLCRNRETRQKVAIKMITLMNQTLGFPSYIIREVSILKELDHENVVRLLEVRSSGKYVYLVFECLDLDLFTFIERQKKTTNSLIVKAILKQILVGLAYCHSQKVIHRDLKPENVLIDLKNNIVKIADFGLARPFGLPIKYFSSREIPYSYKSPEELLGGVNEYSIPIDVWGVGCIFAEMINRERLFPFSKRFDQMSLICSLMGTPTEETWPGVTLIGDLLQRIPAYDPVDLADEFPDLEPAGIDLLSKMLCLDPNQRITASDALKHRYLEGVEDVSFALRPSPSSLLSVICLGQT</sequence>
<proteinExistence type="inferred from homology"/>
<dbReference type="GO" id="GO:0000307">
    <property type="term" value="C:cyclin-dependent protein kinase holoenzyme complex"/>
    <property type="evidence" value="ECO:0007669"/>
    <property type="project" value="TreeGrafter"/>
</dbReference>
<dbReference type="InterPro" id="IPR038662">
    <property type="entry name" value="ATP_synth_F0_csu_sf"/>
</dbReference>
<reference evidence="21" key="1">
    <citation type="journal article" date="2023" name="Plant J.">
        <title>Genome sequences and population genomics provide insights into the demographic history, inbreeding, and mutation load of two 'living fossil' tree species of Dipteronia.</title>
        <authorList>
            <person name="Feng Y."/>
            <person name="Comes H.P."/>
            <person name="Chen J."/>
            <person name="Zhu S."/>
            <person name="Lu R."/>
            <person name="Zhang X."/>
            <person name="Li P."/>
            <person name="Qiu J."/>
            <person name="Olsen K.M."/>
            <person name="Qiu Y."/>
        </authorList>
    </citation>
    <scope>NUCLEOTIDE SEQUENCE</scope>
    <source>
        <strain evidence="21">NBL</strain>
    </source>
</reference>
<accession>A0AAE0AQG1</accession>
<dbReference type="EMBL" id="JANJYJ010000003">
    <property type="protein sequence ID" value="KAK3222343.1"/>
    <property type="molecule type" value="Genomic_DNA"/>
</dbReference>
<dbReference type="GO" id="GO:0010468">
    <property type="term" value="P:regulation of gene expression"/>
    <property type="evidence" value="ECO:0007669"/>
    <property type="project" value="TreeGrafter"/>
</dbReference>
<keyword evidence="16" id="KW-0131">Cell cycle</keyword>
<dbReference type="InterPro" id="IPR011009">
    <property type="entry name" value="Kinase-like_dom_sf"/>
</dbReference>
<dbReference type="PROSITE" id="PS50011">
    <property type="entry name" value="PROTEIN_KINASE_DOM"/>
    <property type="match status" value="1"/>
</dbReference>
<dbReference type="InterPro" id="IPR023591">
    <property type="entry name" value="Ribosomal_uS2_flav_dom_sf"/>
</dbReference>
<dbReference type="SMART" id="SM00220">
    <property type="entry name" value="S_TKc"/>
    <property type="match status" value="1"/>
</dbReference>
<dbReference type="Pfam" id="PF00069">
    <property type="entry name" value="Pkinase"/>
    <property type="match status" value="1"/>
</dbReference>
<keyword evidence="10 19" id="KW-0547">Nucleotide-binding</keyword>
<dbReference type="InterPro" id="IPR035921">
    <property type="entry name" value="F/V-ATP_Csub_sf"/>
</dbReference>
<dbReference type="GO" id="GO:0000082">
    <property type="term" value="P:G1/S transition of mitotic cell cycle"/>
    <property type="evidence" value="ECO:0007669"/>
    <property type="project" value="TreeGrafter"/>
</dbReference>
<dbReference type="GO" id="GO:0007165">
    <property type="term" value="P:signal transduction"/>
    <property type="evidence" value="ECO:0007669"/>
    <property type="project" value="TreeGrafter"/>
</dbReference>
<dbReference type="GO" id="GO:0010389">
    <property type="term" value="P:regulation of G2/M transition of mitotic cell cycle"/>
    <property type="evidence" value="ECO:0007669"/>
    <property type="project" value="TreeGrafter"/>
</dbReference>
<dbReference type="GO" id="GO:0033177">
    <property type="term" value="C:proton-transporting two-sector ATPase complex, proton-transporting domain"/>
    <property type="evidence" value="ECO:0007669"/>
    <property type="project" value="InterPro"/>
</dbReference>